<dbReference type="PIRSF" id="PIRSF005353">
    <property type="entry name" value="PbuG"/>
    <property type="match status" value="1"/>
</dbReference>
<evidence type="ECO:0000256" key="6">
    <source>
        <dbReference type="ARBA" id="ARBA00022989"/>
    </source>
</evidence>
<dbReference type="GO" id="GO:0005886">
    <property type="term" value="C:plasma membrane"/>
    <property type="evidence" value="ECO:0007669"/>
    <property type="project" value="UniProtKB-SubCell"/>
</dbReference>
<feature type="transmembrane region" description="Helical" evidence="9">
    <location>
        <begin position="183"/>
        <end position="200"/>
    </location>
</feature>
<evidence type="ECO:0000256" key="3">
    <source>
        <dbReference type="ARBA" id="ARBA00022448"/>
    </source>
</evidence>
<keyword evidence="11" id="KW-1185">Reference proteome</keyword>
<feature type="transmembrane region" description="Helical" evidence="9">
    <location>
        <begin position="252"/>
        <end position="276"/>
    </location>
</feature>
<evidence type="ECO:0000313" key="11">
    <source>
        <dbReference type="Proteomes" id="UP000462621"/>
    </source>
</evidence>
<feature type="transmembrane region" description="Helical" evidence="9">
    <location>
        <begin position="33"/>
        <end position="49"/>
    </location>
</feature>
<dbReference type="EMBL" id="WEKT01000010">
    <property type="protein sequence ID" value="MZI93172.1"/>
    <property type="molecule type" value="Genomic_DNA"/>
</dbReference>
<feature type="transmembrane region" description="Helical" evidence="9">
    <location>
        <begin position="61"/>
        <end position="82"/>
    </location>
</feature>
<dbReference type="PANTHER" id="PTHR43337">
    <property type="entry name" value="XANTHINE/URACIL PERMEASE C887.17-RELATED"/>
    <property type="match status" value="1"/>
</dbReference>
<dbReference type="Pfam" id="PF00860">
    <property type="entry name" value="Xan_ur_permease"/>
    <property type="match status" value="1"/>
</dbReference>
<keyword evidence="6 8" id="KW-1133">Transmembrane helix</keyword>
<feature type="transmembrane region" description="Helical" evidence="9">
    <location>
        <begin position="354"/>
        <end position="374"/>
    </location>
</feature>
<comment type="caution">
    <text evidence="10">The sequence shown here is derived from an EMBL/GenBank/DDBJ whole genome shotgun (WGS) entry which is preliminary data.</text>
</comment>
<keyword evidence="4 8" id="KW-1003">Cell membrane</keyword>
<evidence type="ECO:0000256" key="1">
    <source>
        <dbReference type="ARBA" id="ARBA00004651"/>
    </source>
</evidence>
<dbReference type="RefSeq" id="WP_161154468.1">
    <property type="nucleotide sequence ID" value="NZ_WEKT01000010.1"/>
</dbReference>
<comment type="similarity">
    <text evidence="2 8">Belongs to the nucleobase:cation symporter-2 (NCS2) (TC 2.A.40) family. Azg-like subfamily.</text>
</comment>
<feature type="transmembrane region" description="Helical" evidence="9">
    <location>
        <begin position="296"/>
        <end position="318"/>
    </location>
</feature>
<gene>
    <name evidence="10" type="ORF">F9817_08160</name>
</gene>
<evidence type="ECO:0000256" key="2">
    <source>
        <dbReference type="ARBA" id="ARBA00005697"/>
    </source>
</evidence>
<evidence type="ECO:0000313" key="10">
    <source>
        <dbReference type="EMBL" id="MZI93172.1"/>
    </source>
</evidence>
<dbReference type="InterPro" id="IPR026033">
    <property type="entry name" value="Azg-like_bact_archaea"/>
</dbReference>
<evidence type="ECO:0000256" key="9">
    <source>
        <dbReference type="SAM" id="Phobius"/>
    </source>
</evidence>
<dbReference type="PANTHER" id="PTHR43337:SF1">
    <property type="entry name" value="XANTHINE_URACIL PERMEASE C887.17-RELATED"/>
    <property type="match status" value="1"/>
</dbReference>
<comment type="subcellular location">
    <subcellularLocation>
        <location evidence="1 8">Cell membrane</location>
        <topology evidence="1 8">Multi-pass membrane protein</topology>
    </subcellularLocation>
</comment>
<name>A0A7X4RUE4_9VIBR</name>
<keyword evidence="5 8" id="KW-0812">Transmembrane</keyword>
<keyword evidence="3 8" id="KW-0813">Transport</keyword>
<organism evidence="10 11">
    <name type="scientific">Vibrio eleionomae</name>
    <dbReference type="NCBI Taxonomy" id="2653505"/>
    <lineage>
        <taxon>Bacteria</taxon>
        <taxon>Pseudomonadati</taxon>
        <taxon>Pseudomonadota</taxon>
        <taxon>Gammaproteobacteria</taxon>
        <taxon>Vibrionales</taxon>
        <taxon>Vibrionaceae</taxon>
        <taxon>Vibrio</taxon>
    </lineage>
</organism>
<feature type="transmembrane region" description="Helical" evidence="9">
    <location>
        <begin position="330"/>
        <end position="348"/>
    </location>
</feature>
<accession>A0A7X4RUE4</accession>
<protein>
    <submittedName>
        <fullName evidence="10">NCS2 family permease</fullName>
    </submittedName>
</protein>
<dbReference type="GO" id="GO:0005345">
    <property type="term" value="F:purine nucleobase transmembrane transporter activity"/>
    <property type="evidence" value="ECO:0007669"/>
    <property type="project" value="TreeGrafter"/>
</dbReference>
<dbReference type="InterPro" id="IPR045018">
    <property type="entry name" value="Azg-like"/>
</dbReference>
<reference evidence="10 11" key="1">
    <citation type="submission" date="2019-10" db="EMBL/GenBank/DDBJ databases">
        <title>Vibrio sp. nov. isolated from a shrimp pond.</title>
        <authorList>
            <person name="Gomez-Gil B."/>
            <person name="Enciso-Ibarra J."/>
            <person name="Enciso-Ibarra K."/>
            <person name="Bolan-Mejia C."/>
        </authorList>
    </citation>
    <scope>NUCLEOTIDE SEQUENCE [LARGE SCALE GENOMIC DNA]</scope>
    <source>
        <strain evidence="10 11">CAIM 722</strain>
    </source>
</reference>
<dbReference type="Proteomes" id="UP000462621">
    <property type="component" value="Unassembled WGS sequence"/>
</dbReference>
<evidence type="ECO:0000256" key="5">
    <source>
        <dbReference type="ARBA" id="ARBA00022692"/>
    </source>
</evidence>
<feature type="transmembrane region" description="Helical" evidence="9">
    <location>
        <begin position="116"/>
        <end position="133"/>
    </location>
</feature>
<keyword evidence="7 8" id="KW-0472">Membrane</keyword>
<feature type="transmembrane region" description="Helical" evidence="9">
    <location>
        <begin position="145"/>
        <end position="162"/>
    </location>
</feature>
<dbReference type="InterPro" id="IPR006043">
    <property type="entry name" value="NCS2"/>
</dbReference>
<feature type="transmembrane region" description="Helical" evidence="9">
    <location>
        <begin position="425"/>
        <end position="442"/>
    </location>
</feature>
<dbReference type="AlphaFoldDB" id="A0A7X4RUE4"/>
<sequence>MVAQVLSGKLTLSERLDKRFQLVKNKTNVKTEIVAGLTTFMAMAYILIVHPTFMKAAGMDVGAVTAAVALFSALACFAMGYFTNLPFALAPAMGGNAFFAFTLVADGVVNWQTGMGMVFISGMTFVLLTLLGLRELVVRMMPTNVKIAIGAAIGLYIAQLGFKSGGLMVFHGHSITLGSMDDYKVVLTLAGLALTMGLTARKITGALLYAMVIITAVGIPLGLTHVPNQFVSLPPSLKPIAFQLDIGDALKFGYISFIFTFFVGDFFSTLGTLLGVSDKAGLLDKDGNLPNIHKPFWVDSVATVVGSLFGLTTLTSYIESAAGVEAGGRTGLTAIVTGFCFLICLFLTPIATMIPGFATAPILIMIGLMMLTSVQRLDFSDPTELMPAFSTIVFCAYTSSIANGISFGILSYIVVKLLAGRYKDIHPGLYILAIPLVYFFAIK</sequence>
<proteinExistence type="inferred from homology"/>
<evidence type="ECO:0000256" key="7">
    <source>
        <dbReference type="ARBA" id="ARBA00023136"/>
    </source>
</evidence>
<evidence type="ECO:0000256" key="8">
    <source>
        <dbReference type="PIRNR" id="PIRNR005353"/>
    </source>
</evidence>
<evidence type="ECO:0000256" key="4">
    <source>
        <dbReference type="ARBA" id="ARBA00022475"/>
    </source>
</evidence>
<feature type="transmembrane region" description="Helical" evidence="9">
    <location>
        <begin position="386"/>
        <end position="413"/>
    </location>
</feature>
<feature type="transmembrane region" description="Helical" evidence="9">
    <location>
        <begin position="206"/>
        <end position="231"/>
    </location>
</feature>
<feature type="transmembrane region" description="Helical" evidence="9">
    <location>
        <begin position="88"/>
        <end position="109"/>
    </location>
</feature>